<evidence type="ECO:0000313" key="2">
    <source>
        <dbReference type="EMBL" id="CAK0861682.1"/>
    </source>
</evidence>
<evidence type="ECO:0000256" key="1">
    <source>
        <dbReference type="SAM" id="MobiDB-lite"/>
    </source>
</evidence>
<gene>
    <name evidence="2" type="ORF">PCOR1329_LOCUS50283</name>
</gene>
<comment type="caution">
    <text evidence="2">The sequence shown here is derived from an EMBL/GenBank/DDBJ whole genome shotgun (WGS) entry which is preliminary data.</text>
</comment>
<organism evidence="2 3">
    <name type="scientific">Prorocentrum cordatum</name>
    <dbReference type="NCBI Taxonomy" id="2364126"/>
    <lineage>
        <taxon>Eukaryota</taxon>
        <taxon>Sar</taxon>
        <taxon>Alveolata</taxon>
        <taxon>Dinophyceae</taxon>
        <taxon>Prorocentrales</taxon>
        <taxon>Prorocentraceae</taxon>
        <taxon>Prorocentrum</taxon>
    </lineage>
</organism>
<dbReference type="Proteomes" id="UP001189429">
    <property type="component" value="Unassembled WGS sequence"/>
</dbReference>
<accession>A0ABN9UP34</accession>
<sequence>VLSNSCVAGSAGAAALADEKAAADRPEPRAAPDSLRPPDHTRPRPWCLEEAELPLEELDRLWTNRHFAGPHAGAEELEPRRASWLSSYGCCTATANRNPARHSMSGPRDLVFPVCFLSPLPVLSSTPPPLAPASASAALFSTSPGHPASGRRPRTEWPARGARAAPVRARCPSGATTVEA</sequence>
<name>A0ABN9UP34_9DINO</name>
<proteinExistence type="predicted"/>
<feature type="region of interest" description="Disordered" evidence="1">
    <location>
        <begin position="126"/>
        <end position="180"/>
    </location>
</feature>
<dbReference type="EMBL" id="CAUYUJ010016084">
    <property type="protein sequence ID" value="CAK0861682.1"/>
    <property type="molecule type" value="Genomic_DNA"/>
</dbReference>
<feature type="compositionally biased region" description="Basic and acidic residues" evidence="1">
    <location>
        <begin position="17"/>
        <end position="42"/>
    </location>
</feature>
<feature type="compositionally biased region" description="Low complexity" evidence="1">
    <location>
        <begin position="132"/>
        <end position="144"/>
    </location>
</feature>
<keyword evidence="3" id="KW-1185">Reference proteome</keyword>
<feature type="region of interest" description="Disordered" evidence="1">
    <location>
        <begin position="1"/>
        <end position="45"/>
    </location>
</feature>
<feature type="compositionally biased region" description="Low complexity" evidence="1">
    <location>
        <begin position="158"/>
        <end position="172"/>
    </location>
</feature>
<evidence type="ECO:0000313" key="3">
    <source>
        <dbReference type="Proteomes" id="UP001189429"/>
    </source>
</evidence>
<protein>
    <submittedName>
        <fullName evidence="2">Uncharacterized protein</fullName>
    </submittedName>
</protein>
<reference evidence="2" key="1">
    <citation type="submission" date="2023-10" db="EMBL/GenBank/DDBJ databases">
        <authorList>
            <person name="Chen Y."/>
            <person name="Shah S."/>
            <person name="Dougan E. K."/>
            <person name="Thang M."/>
            <person name="Chan C."/>
        </authorList>
    </citation>
    <scope>NUCLEOTIDE SEQUENCE [LARGE SCALE GENOMIC DNA]</scope>
</reference>
<feature type="non-terminal residue" evidence="2">
    <location>
        <position position="1"/>
    </location>
</feature>